<protein>
    <recommendedName>
        <fullName evidence="3">DUF659 domain-containing protein</fullName>
    </recommendedName>
</protein>
<accession>A0A397IW22</accession>
<reference evidence="1 2" key="1">
    <citation type="submission" date="2018-08" db="EMBL/GenBank/DDBJ databases">
        <title>Genome and evolution of the arbuscular mycorrhizal fungus Diversispora epigaea (formerly Glomus versiforme) and its bacterial endosymbionts.</title>
        <authorList>
            <person name="Sun X."/>
            <person name="Fei Z."/>
            <person name="Harrison M."/>
        </authorList>
    </citation>
    <scope>NUCLEOTIDE SEQUENCE [LARGE SCALE GENOMIC DNA]</scope>
    <source>
        <strain evidence="1 2">IT104</strain>
    </source>
</reference>
<evidence type="ECO:0000313" key="1">
    <source>
        <dbReference type="EMBL" id="RHZ78892.1"/>
    </source>
</evidence>
<keyword evidence="2" id="KW-1185">Reference proteome</keyword>
<comment type="caution">
    <text evidence="1">The sequence shown here is derived from an EMBL/GenBank/DDBJ whole genome shotgun (WGS) entry which is preliminary data.</text>
</comment>
<evidence type="ECO:0000313" key="2">
    <source>
        <dbReference type="Proteomes" id="UP000266861"/>
    </source>
</evidence>
<dbReference type="AlphaFoldDB" id="A0A397IW22"/>
<name>A0A397IW22_9GLOM</name>
<proteinExistence type="predicted"/>
<gene>
    <name evidence="1" type="ORF">Glove_155g144</name>
</gene>
<dbReference type="Proteomes" id="UP000266861">
    <property type="component" value="Unassembled WGS sequence"/>
</dbReference>
<dbReference type="EMBL" id="PQFF01000146">
    <property type="protein sequence ID" value="RHZ78892.1"/>
    <property type="molecule type" value="Genomic_DNA"/>
</dbReference>
<dbReference type="OrthoDB" id="2409922at2759"/>
<organism evidence="1 2">
    <name type="scientific">Diversispora epigaea</name>
    <dbReference type="NCBI Taxonomy" id="1348612"/>
    <lineage>
        <taxon>Eukaryota</taxon>
        <taxon>Fungi</taxon>
        <taxon>Fungi incertae sedis</taxon>
        <taxon>Mucoromycota</taxon>
        <taxon>Glomeromycotina</taxon>
        <taxon>Glomeromycetes</taxon>
        <taxon>Diversisporales</taxon>
        <taxon>Diversisporaceae</taxon>
        <taxon>Diversispora</taxon>
    </lineage>
</organism>
<evidence type="ECO:0008006" key="3">
    <source>
        <dbReference type="Google" id="ProtNLM"/>
    </source>
</evidence>
<sequence>MPNVVHGQCPNNFLWTQTILDNVRCPMSKDLSNQLVVIRTCPTEKLNFIIKTNEKINKSNIKVYCKLCVKILGEIEGKKTSFPNKKDRLIIHFKKCSNFFNETTPDIREEIFNLIKKNNTNTINSTNIQLGKRKELSFETASSISRGSKTIVRSSSYGTMDNYIVRPLSLSDIKKFYTLLLRLSLSCGWALHWINKPEAKELFQFLNPYLILPDRRLLGGRILSDAVKDSNDTMIKVFQEDSVGVTLTFDRWTNVRNEQLLGVKATDISSERETHVEIMEKTKEMYLELNNNGITVCTIVTDSAPPYAGID</sequence>